<dbReference type="Pfam" id="PF23097">
    <property type="entry name" value="NOL10_2nd"/>
    <property type="match status" value="1"/>
</dbReference>
<dbReference type="GO" id="GO:0030686">
    <property type="term" value="C:90S preribosome"/>
    <property type="evidence" value="ECO:0007669"/>
    <property type="project" value="TreeGrafter"/>
</dbReference>
<dbReference type="InterPro" id="IPR015943">
    <property type="entry name" value="WD40/YVTN_repeat-like_dom_sf"/>
</dbReference>
<name>A0A371DQC5_9APHY</name>
<feature type="compositionally biased region" description="Basic and acidic residues" evidence="6">
    <location>
        <begin position="499"/>
        <end position="512"/>
    </location>
</feature>
<evidence type="ECO:0000259" key="8">
    <source>
        <dbReference type="Pfam" id="PF23097"/>
    </source>
</evidence>
<dbReference type="STRING" id="139420.A0A371DQC5"/>
<keyword evidence="4" id="KW-0677">Repeat</keyword>
<evidence type="ECO:0000256" key="4">
    <source>
        <dbReference type="ARBA" id="ARBA00022737"/>
    </source>
</evidence>
<dbReference type="InterPro" id="IPR012580">
    <property type="entry name" value="NUC153"/>
</dbReference>
<evidence type="ECO:0000256" key="3">
    <source>
        <dbReference type="ARBA" id="ARBA00022574"/>
    </source>
</evidence>
<evidence type="ECO:0000313" key="11">
    <source>
        <dbReference type="Proteomes" id="UP000256964"/>
    </source>
</evidence>
<dbReference type="Pfam" id="PF08159">
    <property type="entry name" value="NUC153"/>
    <property type="match status" value="1"/>
</dbReference>
<feature type="domain" description="NUC153" evidence="7">
    <location>
        <begin position="558"/>
        <end position="585"/>
    </location>
</feature>
<comment type="similarity">
    <text evidence="2">Belongs to the WD repeat NOL10/ENP2 family.</text>
</comment>
<feature type="compositionally biased region" description="Basic and acidic residues" evidence="6">
    <location>
        <begin position="743"/>
        <end position="761"/>
    </location>
</feature>
<dbReference type="OrthoDB" id="273340at2759"/>
<evidence type="ECO:0000259" key="7">
    <source>
        <dbReference type="Pfam" id="PF08159"/>
    </source>
</evidence>
<dbReference type="InterPro" id="IPR056550">
    <property type="entry name" value="NOL10_2nd"/>
</dbReference>
<dbReference type="GO" id="GO:0032040">
    <property type="term" value="C:small-subunit processome"/>
    <property type="evidence" value="ECO:0007669"/>
    <property type="project" value="TreeGrafter"/>
</dbReference>
<proteinExistence type="inferred from homology"/>
<evidence type="ECO:0000256" key="2">
    <source>
        <dbReference type="ARBA" id="ARBA00005264"/>
    </source>
</evidence>
<dbReference type="InterPro" id="IPR036322">
    <property type="entry name" value="WD40_repeat_dom_sf"/>
</dbReference>
<dbReference type="GO" id="GO:0000462">
    <property type="term" value="P:maturation of SSU-rRNA from tricistronic rRNA transcript (SSU-rRNA, 5.8S rRNA, LSU-rRNA)"/>
    <property type="evidence" value="ECO:0007669"/>
    <property type="project" value="TreeGrafter"/>
</dbReference>
<dbReference type="AlphaFoldDB" id="A0A371DQC5"/>
<keyword evidence="11" id="KW-1185">Reference proteome</keyword>
<feature type="compositionally biased region" description="Basic and acidic residues" evidence="6">
    <location>
        <begin position="707"/>
        <end position="724"/>
    </location>
</feature>
<evidence type="ECO:0000313" key="10">
    <source>
        <dbReference type="EMBL" id="RDX54747.1"/>
    </source>
</evidence>
<evidence type="ECO:0000259" key="9">
    <source>
        <dbReference type="Pfam" id="PF23098"/>
    </source>
</evidence>
<comment type="subcellular location">
    <subcellularLocation>
        <location evidence="1">Nucleus</location>
        <location evidence="1">Nucleolus</location>
    </subcellularLocation>
</comment>
<dbReference type="SUPFAM" id="SSF50978">
    <property type="entry name" value="WD40 repeat-like"/>
    <property type="match status" value="1"/>
</dbReference>
<dbReference type="EMBL" id="KZ857384">
    <property type="protein sequence ID" value="RDX54747.1"/>
    <property type="molecule type" value="Genomic_DNA"/>
</dbReference>
<feature type="domain" description="Nucleolar protein 10-like second" evidence="8">
    <location>
        <begin position="407"/>
        <end position="454"/>
    </location>
</feature>
<evidence type="ECO:0000256" key="1">
    <source>
        <dbReference type="ARBA" id="ARBA00004604"/>
    </source>
</evidence>
<organism evidence="10 11">
    <name type="scientific">Lentinus brumalis</name>
    <dbReference type="NCBI Taxonomy" id="2498619"/>
    <lineage>
        <taxon>Eukaryota</taxon>
        <taxon>Fungi</taxon>
        <taxon>Dikarya</taxon>
        <taxon>Basidiomycota</taxon>
        <taxon>Agaricomycotina</taxon>
        <taxon>Agaricomycetes</taxon>
        <taxon>Polyporales</taxon>
        <taxon>Polyporaceae</taxon>
        <taxon>Lentinus</taxon>
    </lineage>
</organism>
<keyword evidence="3" id="KW-0853">WD repeat</keyword>
<feature type="domain" description="Nucleolar protein 10-like N-terminal" evidence="9">
    <location>
        <begin position="22"/>
        <end position="402"/>
    </location>
</feature>
<dbReference type="PANTHER" id="PTHR14927:SF0">
    <property type="entry name" value="NUCLEOLAR PROTEIN 10"/>
    <property type="match status" value="1"/>
</dbReference>
<dbReference type="Pfam" id="PF23098">
    <property type="entry name" value="Beta-prop_NOL10_N"/>
    <property type="match status" value="1"/>
</dbReference>
<feature type="compositionally biased region" description="Acidic residues" evidence="6">
    <location>
        <begin position="529"/>
        <end position="547"/>
    </location>
</feature>
<reference evidence="10 11" key="1">
    <citation type="journal article" date="2018" name="Biotechnol. Biofuels">
        <title>Integrative visual omics of the white-rot fungus Polyporus brumalis exposes the biotechnological potential of its oxidative enzymes for delignifying raw plant biomass.</title>
        <authorList>
            <person name="Miyauchi S."/>
            <person name="Rancon A."/>
            <person name="Drula E."/>
            <person name="Hage H."/>
            <person name="Chaduli D."/>
            <person name="Favel A."/>
            <person name="Grisel S."/>
            <person name="Henrissat B."/>
            <person name="Herpoel-Gimbert I."/>
            <person name="Ruiz-Duenas F.J."/>
            <person name="Chevret D."/>
            <person name="Hainaut M."/>
            <person name="Lin J."/>
            <person name="Wang M."/>
            <person name="Pangilinan J."/>
            <person name="Lipzen A."/>
            <person name="Lesage-Meessen L."/>
            <person name="Navarro D."/>
            <person name="Riley R."/>
            <person name="Grigoriev I.V."/>
            <person name="Zhou S."/>
            <person name="Raouche S."/>
            <person name="Rosso M.N."/>
        </authorList>
    </citation>
    <scope>NUCLEOTIDE SEQUENCE [LARGE SCALE GENOMIC DNA]</scope>
    <source>
        <strain evidence="10 11">BRFM 1820</strain>
    </source>
</reference>
<evidence type="ECO:0000256" key="6">
    <source>
        <dbReference type="SAM" id="MobiDB-lite"/>
    </source>
</evidence>
<feature type="compositionally biased region" description="Basic and acidic residues" evidence="6">
    <location>
        <begin position="639"/>
        <end position="650"/>
    </location>
</feature>
<keyword evidence="5" id="KW-0539">Nucleus</keyword>
<feature type="region of interest" description="Disordered" evidence="6">
    <location>
        <begin position="499"/>
        <end position="805"/>
    </location>
</feature>
<evidence type="ECO:0000256" key="5">
    <source>
        <dbReference type="ARBA" id="ARBA00023242"/>
    </source>
</evidence>
<gene>
    <name evidence="10" type="ORF">OH76DRAFT_1552727</name>
</gene>
<dbReference type="PANTHER" id="PTHR14927">
    <property type="entry name" value="NUCLEOLAR PROTEIN 10"/>
    <property type="match status" value="1"/>
</dbReference>
<protein>
    <submittedName>
        <fullName evidence="10">Uncharacterized protein</fullName>
    </submittedName>
</protein>
<dbReference type="Gene3D" id="2.130.10.10">
    <property type="entry name" value="YVTN repeat-like/Quinoprotein amine dehydrogenase"/>
    <property type="match status" value="2"/>
</dbReference>
<dbReference type="InterPro" id="IPR040382">
    <property type="entry name" value="NOL10/Enp2"/>
</dbReference>
<sequence length="805" mass="89083">MGAPTDPGAVKVYTVNGEASGSSSALPDWLTRKREAKGKGKRAIREHVEGSIELIQHFEFPEASNKVKTTRDGHHAIATGTYKPQIRVWDLDQLSLKFERHTDAENVDFVMLSDDWTKSIHLQNDRSVELHTQGGFHYRTRIPRFGRALAYHFPSCDALFAASGPEVFRLNLDQGRFLNPLVLQGEGGEDIAGVNTIDINPAHQLFAFGVEGNGTVEFWDPRSRSRVGILRLPRDRLMPMNSMAIPTLPGIDDGSRPAPLSVTAIASRPDGLSYAVGTSTGHTLLYDIRSARHLAVKDQGYGLPVKNVSWIEGGSRMAGEGYVLSADRKVIKIWNRNTPESNFTSITPANDINDVHHIPGTGLMLLANEGIKMTTFFIPQLGPAPKWCSFLENLTEEMEDQTARTAYQDYKFVDRAELSKLGMDHLVGTPALKPYMHGYFVSLQLYDAARVIANPYAYAEHRERMVQDKMDKLAETRIRSRKDGAGNVKVNKALAEKIKRDEERAKKREERKAAKKAKAHAAADKEGAAEDEDEEGADAMEVDEEGAGGEGTTSLLSDPRFAAVFQDPEFQVDQSSREFALLNPSSATQRQTRDAGRPRGKTAVEEEEEESDKASSDPLSESDEGEGGKSGSESEDSDDAGKLWQDDIRTRMAARTAFRNRVREPPVRRDPKVRLVPLQAQDSSRGGRSVDKNATFGQRRAQLGPSKGKERARDSGWPDVRHSADGGMEMTFVPRTTSSGADYDDRPQKASKGKEPRRKGVEVFGAGMEKGGEDPDVAMSEADRRGRTKRRQGMRSGSKNTFRRM</sequence>
<dbReference type="Proteomes" id="UP000256964">
    <property type="component" value="Unassembled WGS sequence"/>
</dbReference>
<feature type="compositionally biased region" description="Basic and acidic residues" evidence="6">
    <location>
        <begin position="661"/>
        <end position="673"/>
    </location>
</feature>
<accession>A0A371DQC5</accession>
<dbReference type="InterPro" id="IPR056551">
    <property type="entry name" value="Beta-prop_NOL10_N"/>
</dbReference>